<evidence type="ECO:0000259" key="5">
    <source>
        <dbReference type="Pfam" id="PF06803"/>
    </source>
</evidence>
<feature type="domain" description="DUF1232" evidence="5">
    <location>
        <begin position="73"/>
        <end position="107"/>
    </location>
</feature>
<dbReference type="OrthoDB" id="9800202at2"/>
<sequence length="133" mass="15268">MDFKDKAKELWTNLSKNIDREKLESLLSKTKEILSISASSDKLNKIKEQIETLINMIKDYVNGNYKDIPWKAISAISAALLYLLLPTDIIPDFLPVVGLLDDAFIIGLCIKLFNDEIEKYKFWKNGSLDNEKK</sequence>
<dbReference type="EMBL" id="SAXY01000049">
    <property type="protein sequence ID" value="TXJ40727.1"/>
    <property type="molecule type" value="Genomic_DNA"/>
</dbReference>
<dbReference type="InterPro" id="IPR010652">
    <property type="entry name" value="DUF1232"/>
</dbReference>
<reference evidence="6 7" key="1">
    <citation type="journal article" date="1992" name="Lakartidningen">
        <title>[Penicillin V and not amoxicillin is the first choice preparation in acute otitis].</title>
        <authorList>
            <person name="Kamme C."/>
            <person name="Lundgren K."/>
            <person name="Prellner K."/>
        </authorList>
    </citation>
    <scope>NUCLEOTIDE SEQUENCE [LARGE SCALE GENOMIC DNA]</scope>
    <source>
        <strain evidence="6 7">PC5538III-hc</strain>
    </source>
</reference>
<keyword evidence="2" id="KW-0812">Transmembrane</keyword>
<evidence type="ECO:0000256" key="4">
    <source>
        <dbReference type="ARBA" id="ARBA00023136"/>
    </source>
</evidence>
<comment type="subcellular location">
    <subcellularLocation>
        <location evidence="1">Endomembrane system</location>
        <topology evidence="1">Multi-pass membrane protein</topology>
    </subcellularLocation>
</comment>
<evidence type="ECO:0000256" key="3">
    <source>
        <dbReference type="ARBA" id="ARBA00022989"/>
    </source>
</evidence>
<evidence type="ECO:0000313" key="7">
    <source>
        <dbReference type="Proteomes" id="UP000323176"/>
    </source>
</evidence>
<comment type="caution">
    <text evidence="6">The sequence shown here is derived from an EMBL/GenBank/DDBJ whole genome shotgun (WGS) entry which is preliminary data.</text>
</comment>
<dbReference type="GO" id="GO:0012505">
    <property type="term" value="C:endomembrane system"/>
    <property type="evidence" value="ECO:0007669"/>
    <property type="project" value="UniProtKB-SubCell"/>
</dbReference>
<keyword evidence="3" id="KW-1133">Transmembrane helix</keyword>
<dbReference type="Pfam" id="PF06803">
    <property type="entry name" value="DUF1232"/>
    <property type="match status" value="1"/>
</dbReference>
<dbReference type="Proteomes" id="UP000323176">
    <property type="component" value="Unassembled WGS sequence"/>
</dbReference>
<dbReference type="AlphaFoldDB" id="A0A5C8ERV4"/>
<accession>A0A5C8ERV4</accession>
<evidence type="ECO:0000256" key="2">
    <source>
        <dbReference type="ARBA" id="ARBA00022692"/>
    </source>
</evidence>
<organism evidence="6 7">
    <name type="scientific">Brachyspira pilosicoli</name>
    <name type="common">Serpulina pilosicoli</name>
    <dbReference type="NCBI Taxonomy" id="52584"/>
    <lineage>
        <taxon>Bacteria</taxon>
        <taxon>Pseudomonadati</taxon>
        <taxon>Spirochaetota</taxon>
        <taxon>Spirochaetia</taxon>
        <taxon>Brachyspirales</taxon>
        <taxon>Brachyspiraceae</taxon>
        <taxon>Brachyspira</taxon>
    </lineage>
</organism>
<proteinExistence type="predicted"/>
<name>A0A5C8ERV4_BRAPL</name>
<evidence type="ECO:0000256" key="1">
    <source>
        <dbReference type="ARBA" id="ARBA00004127"/>
    </source>
</evidence>
<gene>
    <name evidence="6" type="ORF">EPJ72_08050</name>
</gene>
<protein>
    <submittedName>
        <fullName evidence="6">DUF1232 domain-containing protein</fullName>
    </submittedName>
</protein>
<keyword evidence="4" id="KW-0472">Membrane</keyword>
<evidence type="ECO:0000313" key="6">
    <source>
        <dbReference type="EMBL" id="TXJ40727.1"/>
    </source>
</evidence>